<keyword evidence="2" id="KW-1185">Reference proteome</keyword>
<name>A0A1X0QAK9_9MICR</name>
<accession>A0A1X0QAK9</accession>
<reference evidence="1 2" key="1">
    <citation type="journal article" date="2017" name="Environ. Microbiol.">
        <title>Decay of the glycolytic pathway and adaptation to intranuclear parasitism within Enterocytozoonidae microsporidia.</title>
        <authorList>
            <person name="Wiredu Boakye D."/>
            <person name="Jaroenlak P."/>
            <person name="Prachumwat A."/>
            <person name="Williams T.A."/>
            <person name="Bateman K.S."/>
            <person name="Itsathitphaisarn O."/>
            <person name="Sritunyalucksana K."/>
            <person name="Paszkiewicz K.H."/>
            <person name="Moore K.A."/>
            <person name="Stentiford G.D."/>
            <person name="Williams B.A."/>
        </authorList>
    </citation>
    <scope>NUCLEOTIDE SEQUENCE [LARGE SCALE GENOMIC DNA]</scope>
    <source>
        <strain evidence="1 2">GB1</strain>
    </source>
</reference>
<comment type="caution">
    <text evidence="1">The sequence shown here is derived from an EMBL/GenBank/DDBJ whole genome shotgun (WGS) entry which is preliminary data.</text>
</comment>
<evidence type="ECO:0000313" key="2">
    <source>
        <dbReference type="Proteomes" id="UP000192356"/>
    </source>
</evidence>
<sequence length="104" mass="12729">MFKKIAKTEMKYTIVEKYNYIIGNEKIWKYSFLSKTNTIINSKSFTFLDNIKGPTIQKKKLFLRKYYNQITYVINIKNQELDFLLRFYVYVGFLNKKVLYFFLE</sequence>
<organism evidence="1 2">
    <name type="scientific">Hepatospora eriocheir</name>
    <dbReference type="NCBI Taxonomy" id="1081669"/>
    <lineage>
        <taxon>Eukaryota</taxon>
        <taxon>Fungi</taxon>
        <taxon>Fungi incertae sedis</taxon>
        <taxon>Microsporidia</taxon>
        <taxon>Hepatosporidae</taxon>
        <taxon>Hepatospora</taxon>
    </lineage>
</organism>
<dbReference type="EMBL" id="LVKB01000065">
    <property type="protein sequence ID" value="ORD96735.1"/>
    <property type="molecule type" value="Genomic_DNA"/>
</dbReference>
<dbReference type="VEuPathDB" id="MicrosporidiaDB:HERIO_1353"/>
<dbReference type="Proteomes" id="UP000192356">
    <property type="component" value="Unassembled WGS sequence"/>
</dbReference>
<evidence type="ECO:0000313" key="1">
    <source>
        <dbReference type="EMBL" id="ORD96735.1"/>
    </source>
</evidence>
<protein>
    <submittedName>
        <fullName evidence="1">Uncharacterized protein</fullName>
    </submittedName>
</protein>
<proteinExistence type="predicted"/>
<gene>
    <name evidence="1" type="ORF">HERIO_1353</name>
</gene>
<dbReference type="AlphaFoldDB" id="A0A1X0QAK9"/>